<comment type="caution">
    <text evidence="7">The sequence shown here is derived from an EMBL/GenBank/DDBJ whole genome shotgun (WGS) entry which is preliminary data.</text>
</comment>
<dbReference type="CDD" id="cd07970">
    <property type="entry name" value="OBF_DNA_ligase_LigC"/>
    <property type="match status" value="1"/>
</dbReference>
<dbReference type="Gene3D" id="3.30.470.30">
    <property type="entry name" value="DNA ligase/mRNA capping enzyme"/>
    <property type="match status" value="1"/>
</dbReference>
<dbReference type="Pfam" id="PF04679">
    <property type="entry name" value="DNA_ligase_A_C"/>
    <property type="match status" value="1"/>
</dbReference>
<dbReference type="Pfam" id="PF01068">
    <property type="entry name" value="DNA_ligase_A_M"/>
    <property type="match status" value="1"/>
</dbReference>
<dbReference type="PANTHER" id="PTHR45674:SF4">
    <property type="entry name" value="DNA LIGASE 1"/>
    <property type="match status" value="1"/>
</dbReference>
<evidence type="ECO:0000256" key="4">
    <source>
        <dbReference type="ARBA" id="ARBA00034003"/>
    </source>
</evidence>
<dbReference type="OrthoDB" id="9770771at2"/>
<comment type="catalytic activity">
    <reaction evidence="4">
        <text>ATP + (deoxyribonucleotide)n-3'-hydroxyl + 5'-phospho-(deoxyribonucleotide)m = (deoxyribonucleotide)n+m + AMP + diphosphate.</text>
        <dbReference type="EC" id="6.5.1.1"/>
    </reaction>
</comment>
<protein>
    <recommendedName>
        <fullName evidence="2">DNA ligase (ATP)</fullName>
        <ecNumber evidence="2">6.5.1.1</ecNumber>
    </recommendedName>
</protein>
<dbReference type="STRING" id="1888892.BFL28_07435"/>
<dbReference type="Gene3D" id="2.40.50.140">
    <property type="entry name" value="Nucleic acid-binding proteins"/>
    <property type="match status" value="1"/>
</dbReference>
<dbReference type="GO" id="GO:0006310">
    <property type="term" value="P:DNA recombination"/>
    <property type="evidence" value="ECO:0007669"/>
    <property type="project" value="InterPro"/>
</dbReference>
<evidence type="ECO:0000256" key="1">
    <source>
        <dbReference type="ARBA" id="ARBA00007572"/>
    </source>
</evidence>
<comment type="similarity">
    <text evidence="1">Belongs to the ATP-dependent DNA ligase family.</text>
</comment>
<dbReference type="InterPro" id="IPR012309">
    <property type="entry name" value="DNA_ligase_ATP-dep_C"/>
</dbReference>
<dbReference type="RefSeq" id="WP_069322096.1">
    <property type="nucleotide sequence ID" value="NZ_MDDS01000081.1"/>
</dbReference>
<evidence type="ECO:0000259" key="5">
    <source>
        <dbReference type="Pfam" id="PF01068"/>
    </source>
</evidence>
<dbReference type="CDD" id="cd07905">
    <property type="entry name" value="Adenylation_DNA_ligase_LigC"/>
    <property type="match status" value="1"/>
</dbReference>
<organism evidence="7 8">
    <name type="scientific">Sphingomonas turrisvirgatae</name>
    <dbReference type="NCBI Taxonomy" id="1888892"/>
    <lineage>
        <taxon>Bacteria</taxon>
        <taxon>Pseudomonadati</taxon>
        <taxon>Pseudomonadota</taxon>
        <taxon>Alphaproteobacteria</taxon>
        <taxon>Sphingomonadales</taxon>
        <taxon>Sphingomonadaceae</taxon>
        <taxon>Sphingomonas</taxon>
    </lineage>
</organism>
<dbReference type="PROSITE" id="PS00697">
    <property type="entry name" value="DNA_LIGASE_A1"/>
    <property type="match status" value="1"/>
</dbReference>
<gene>
    <name evidence="7" type="ORF">BFL28_07435</name>
</gene>
<dbReference type="InterPro" id="IPR012310">
    <property type="entry name" value="DNA_ligase_ATP-dep_cent"/>
</dbReference>
<evidence type="ECO:0000256" key="3">
    <source>
        <dbReference type="ARBA" id="ARBA00022598"/>
    </source>
</evidence>
<feature type="domain" description="DNA ligase ATP-dependent C-terminal" evidence="6">
    <location>
        <begin position="214"/>
        <end position="313"/>
    </location>
</feature>
<dbReference type="EC" id="6.5.1.1" evidence="2"/>
<dbReference type="GO" id="GO:0006281">
    <property type="term" value="P:DNA repair"/>
    <property type="evidence" value="ECO:0007669"/>
    <property type="project" value="InterPro"/>
</dbReference>
<evidence type="ECO:0000256" key="2">
    <source>
        <dbReference type="ARBA" id="ARBA00012727"/>
    </source>
</evidence>
<dbReference type="AlphaFoldDB" id="A0A1E3LR24"/>
<dbReference type="InterPro" id="IPR012340">
    <property type="entry name" value="NA-bd_OB-fold"/>
</dbReference>
<evidence type="ECO:0000313" key="7">
    <source>
        <dbReference type="EMBL" id="ODP36227.1"/>
    </source>
</evidence>
<evidence type="ECO:0000313" key="8">
    <source>
        <dbReference type="Proteomes" id="UP000094487"/>
    </source>
</evidence>
<dbReference type="NCBIfam" id="NF006078">
    <property type="entry name" value="PRK08224.1"/>
    <property type="match status" value="1"/>
</dbReference>
<accession>A0A1E3LR24</accession>
<keyword evidence="3 7" id="KW-0436">Ligase</keyword>
<dbReference type="InterPro" id="IPR016059">
    <property type="entry name" value="DNA_ligase_ATP-dep_CS"/>
</dbReference>
<dbReference type="InterPro" id="IPR044117">
    <property type="entry name" value="OBF_LigC-like"/>
</dbReference>
<dbReference type="SUPFAM" id="SSF50249">
    <property type="entry name" value="Nucleic acid-binding proteins"/>
    <property type="match status" value="1"/>
</dbReference>
<sequence>MDTAPLAPMEAKLAATLPEGPGWQYEPKWDGFRALAQRDGEAIELWSKAGKPLARYFPEMVAALRELPEQRFLLDGELVIPIGGRLSFDSLQARLHPAASRIERLSRETPAQLLLFDCLALGNHDLRDQPLERRRAALKRFAGSIASEYILLSPATSDRDAAIDWLAQSGGALDGVIAKPLGGPYAAGERAMVKVKQHRTADCVVGGYRETADGSVASLLLGLYDDAGKLDHVGFTSAFPAGDKAALLKIVSPHRGGPGFTGNAPGGPSRWNGGKANPYVPLKHELVVEVSYDQVTAGRFRHGTRLLRWRPDKAPAQCTCEQLAPPLSPAELLALI</sequence>
<feature type="domain" description="ATP-dependent DNA ligase family profile" evidence="5">
    <location>
        <begin position="20"/>
        <end position="196"/>
    </location>
</feature>
<keyword evidence="8" id="KW-1185">Reference proteome</keyword>
<dbReference type="PANTHER" id="PTHR45674">
    <property type="entry name" value="DNA LIGASE 1/3 FAMILY MEMBER"/>
    <property type="match status" value="1"/>
</dbReference>
<dbReference type="GO" id="GO:0003910">
    <property type="term" value="F:DNA ligase (ATP) activity"/>
    <property type="evidence" value="ECO:0007669"/>
    <property type="project" value="UniProtKB-EC"/>
</dbReference>
<evidence type="ECO:0000259" key="6">
    <source>
        <dbReference type="Pfam" id="PF04679"/>
    </source>
</evidence>
<name>A0A1E3LR24_9SPHN</name>
<dbReference type="SUPFAM" id="SSF56091">
    <property type="entry name" value="DNA ligase/mRNA capping enzyme, catalytic domain"/>
    <property type="match status" value="1"/>
</dbReference>
<dbReference type="Proteomes" id="UP000094487">
    <property type="component" value="Unassembled WGS sequence"/>
</dbReference>
<dbReference type="GO" id="GO:0005524">
    <property type="term" value="F:ATP binding"/>
    <property type="evidence" value="ECO:0007669"/>
    <property type="project" value="InterPro"/>
</dbReference>
<dbReference type="EMBL" id="MDDS01000081">
    <property type="protein sequence ID" value="ODP36227.1"/>
    <property type="molecule type" value="Genomic_DNA"/>
</dbReference>
<proteinExistence type="inferred from homology"/>
<dbReference type="InterPro" id="IPR050191">
    <property type="entry name" value="ATP-dep_DNA_ligase"/>
</dbReference>
<dbReference type="InterPro" id="IPR044119">
    <property type="entry name" value="Adenylation_LigC-like"/>
</dbReference>
<reference evidence="7 8" key="1">
    <citation type="submission" date="2016-08" db="EMBL/GenBank/DDBJ databases">
        <title>Draft genome of the agarase producing Sphingomonas sp. MCT13.</title>
        <authorList>
            <person name="D'Andrea M.M."/>
            <person name="Rossolini G.M."/>
            <person name="Thaller M.C."/>
        </authorList>
    </citation>
    <scope>NUCLEOTIDE SEQUENCE [LARGE SCALE GENOMIC DNA]</scope>
    <source>
        <strain evidence="7 8">MCT13</strain>
    </source>
</reference>